<dbReference type="PATRIC" id="fig|35746.4.peg.2593"/>
<dbReference type="GeneID" id="25246683"/>
<accession>A0A0K1IVS1</accession>
<evidence type="ECO:0000256" key="1">
    <source>
        <dbReference type="SAM" id="Phobius"/>
    </source>
</evidence>
<feature type="transmembrane region" description="Helical" evidence="1">
    <location>
        <begin position="195"/>
        <end position="213"/>
    </location>
</feature>
<evidence type="ECO:0000313" key="3">
    <source>
        <dbReference type="Proteomes" id="UP000066124"/>
    </source>
</evidence>
<feature type="transmembrane region" description="Helical" evidence="1">
    <location>
        <begin position="470"/>
        <end position="492"/>
    </location>
</feature>
<organism evidence="2 3">
    <name type="scientific">Haloferax gibbonsii</name>
    <dbReference type="NCBI Taxonomy" id="35746"/>
    <lineage>
        <taxon>Archaea</taxon>
        <taxon>Methanobacteriati</taxon>
        <taxon>Methanobacteriota</taxon>
        <taxon>Stenosarchaea group</taxon>
        <taxon>Halobacteria</taxon>
        <taxon>Halobacteriales</taxon>
        <taxon>Haloferacaceae</taxon>
        <taxon>Haloferax</taxon>
    </lineage>
</organism>
<feature type="transmembrane region" description="Helical" evidence="1">
    <location>
        <begin position="498"/>
        <end position="522"/>
    </location>
</feature>
<dbReference type="KEGG" id="hgi:ABY42_11975"/>
<sequence length="534" mass="53657">METMVRQVGHVVRVRALRGVRRARDRPMVSVLYLAAVSFALLAVVGRLPVSGYEAVWSDPGAYAAGVAVADGRGVGALGTARGLSGLLAVATCYGVLVRTAQREDDERTDHRRLALSPTAFFTAELLDQLAFAGRLVGVVGVAGGVAFAAGAASPTTAVTTLVAVAALVATAVAVTFPVALGVRSAFRHYPRVRRHRLLLGALLVSVVGFAFVRTRSSFALLSGLPVGWYADLALVGAGVGASGGRAVAALVGTPVAWWLGIATARRITDYQRADAGKAGETRGDPAIVTRLRVAGGRLVSRVASRPTAAVARVVWLRLWREPRALLFSGLVVGATAGVGLVVVETLPTALPAVVATYVAVATGAGVTLDPLGTEGAALPLTLTAPHGRERVVTGYALSAAIPGTALSAAAGLGTALAIGASPAACAGAALVGSILGAIAPVVSLAAGLRLSPTDAATGSRGVGLPPLGALSAFSVVVALIGMPAIAATAAIESGSMSLSTAMTVAVAATALLGLGAGWYAFRDAVGRLDRYEP</sequence>
<dbReference type="AlphaFoldDB" id="A0A0K1IVS1"/>
<gene>
    <name evidence="2" type="ORF">ABY42_11975</name>
</gene>
<name>A0A0K1IVS1_HALGI</name>
<keyword evidence="1" id="KW-0812">Transmembrane</keyword>
<feature type="transmembrane region" description="Helical" evidence="1">
    <location>
        <begin position="81"/>
        <end position="98"/>
    </location>
</feature>
<proteinExistence type="predicted"/>
<evidence type="ECO:0000313" key="2">
    <source>
        <dbReference type="EMBL" id="AKU08415.1"/>
    </source>
</evidence>
<dbReference type="RefSeq" id="WP_050459602.1">
    <property type="nucleotide sequence ID" value="NZ_CP011947.1"/>
</dbReference>
<keyword evidence="1" id="KW-0472">Membrane</keyword>
<reference evidence="3" key="1">
    <citation type="journal article" date="2015" name="J. Biotechnol.">
        <title>Complete genome sequence of Haloferax gibbonsii strain ARA6, a potential producer of polyhydroxyalkanoates and halocins isolated from Araruama, Rio de Janeiro, Brasil.</title>
        <authorList>
            <person name="Pinto L.H."/>
            <person name="D'Alincourt Carvalho-Assef A.P."/>
            <person name="Vieira R.P."/>
            <person name="Clementino M.M."/>
            <person name="Albano R.M."/>
        </authorList>
    </citation>
    <scope>NUCLEOTIDE SEQUENCE [LARGE SCALE GENOMIC DNA]</scope>
    <source>
        <strain evidence="3">ARA6</strain>
    </source>
</reference>
<feature type="transmembrane region" description="Helical" evidence="1">
    <location>
        <begin position="325"/>
        <end position="344"/>
    </location>
</feature>
<feature type="transmembrane region" description="Helical" evidence="1">
    <location>
        <begin position="393"/>
        <end position="421"/>
    </location>
</feature>
<feature type="transmembrane region" description="Helical" evidence="1">
    <location>
        <begin position="350"/>
        <end position="372"/>
    </location>
</feature>
<protein>
    <submittedName>
        <fullName evidence="2">Uncharacterized protein</fullName>
    </submittedName>
</protein>
<feature type="transmembrane region" description="Helical" evidence="1">
    <location>
        <begin position="159"/>
        <end position="183"/>
    </location>
</feature>
<dbReference type="Proteomes" id="UP000066124">
    <property type="component" value="Chromosome"/>
</dbReference>
<feature type="transmembrane region" description="Helical" evidence="1">
    <location>
        <begin position="31"/>
        <end position="50"/>
    </location>
</feature>
<feature type="transmembrane region" description="Helical" evidence="1">
    <location>
        <begin position="427"/>
        <end position="449"/>
    </location>
</feature>
<feature type="transmembrane region" description="Helical" evidence="1">
    <location>
        <begin position="132"/>
        <end position="153"/>
    </location>
</feature>
<feature type="transmembrane region" description="Helical" evidence="1">
    <location>
        <begin position="233"/>
        <end position="260"/>
    </location>
</feature>
<dbReference type="EMBL" id="CP011947">
    <property type="protein sequence ID" value="AKU08415.1"/>
    <property type="molecule type" value="Genomic_DNA"/>
</dbReference>
<keyword evidence="1" id="KW-1133">Transmembrane helix</keyword>